<sequence>MKISLLLISLVFAFFSCKDKKEPVKDQEPKPVTIDTSRATPPKEIKTDTEAVIKESENTTREESETGTAAISDDFDFKKFPSKNYKFIKKAKLDFSSNEGAYNFRTRIKKAYASGTPDFASYYITVTFGCGASCIMGLMMDVRDGKIYGLPLGEETSCLFAEDRAIFDPKSRLFIASICKESPEDKSVYYHAFVWNEERKIFEKIEEKDRK</sequence>
<feature type="region of interest" description="Disordered" evidence="1">
    <location>
        <begin position="23"/>
        <end position="42"/>
    </location>
</feature>
<evidence type="ECO:0008006" key="4">
    <source>
        <dbReference type="Google" id="ProtNLM"/>
    </source>
</evidence>
<evidence type="ECO:0000256" key="1">
    <source>
        <dbReference type="SAM" id="MobiDB-lite"/>
    </source>
</evidence>
<keyword evidence="3" id="KW-1185">Reference proteome</keyword>
<dbReference type="EMBL" id="FTNY01000001">
    <property type="protein sequence ID" value="SIS30880.1"/>
    <property type="molecule type" value="Genomic_DNA"/>
</dbReference>
<evidence type="ECO:0000313" key="2">
    <source>
        <dbReference type="EMBL" id="SIS30880.1"/>
    </source>
</evidence>
<name>A0A1N7I1C6_9FLAO</name>
<gene>
    <name evidence="2" type="ORF">SAMN05421639_1011047</name>
</gene>
<reference evidence="3" key="1">
    <citation type="submission" date="2017-01" db="EMBL/GenBank/DDBJ databases">
        <authorList>
            <person name="Varghese N."/>
            <person name="Submissions S."/>
        </authorList>
    </citation>
    <scope>NUCLEOTIDE SEQUENCE [LARGE SCALE GENOMIC DNA]</scope>
    <source>
        <strain evidence="3">DSM 17126</strain>
    </source>
</reference>
<dbReference type="RefSeq" id="WP_076505226.1">
    <property type="nucleotide sequence ID" value="NZ_FTNY01000001.1"/>
</dbReference>
<dbReference type="OrthoDB" id="8757135at2"/>
<organism evidence="2 3">
    <name type="scientific">Chryseobacterium shigense</name>
    <dbReference type="NCBI Taxonomy" id="297244"/>
    <lineage>
        <taxon>Bacteria</taxon>
        <taxon>Pseudomonadati</taxon>
        <taxon>Bacteroidota</taxon>
        <taxon>Flavobacteriia</taxon>
        <taxon>Flavobacteriales</taxon>
        <taxon>Weeksellaceae</taxon>
        <taxon>Chryseobacterium group</taxon>
        <taxon>Chryseobacterium</taxon>
    </lineage>
</organism>
<proteinExistence type="predicted"/>
<dbReference type="Proteomes" id="UP000186373">
    <property type="component" value="Unassembled WGS sequence"/>
</dbReference>
<dbReference type="AlphaFoldDB" id="A0A1N7I1C6"/>
<dbReference type="PROSITE" id="PS51257">
    <property type="entry name" value="PROKAR_LIPOPROTEIN"/>
    <property type="match status" value="1"/>
</dbReference>
<accession>A0A1N7I1C6</accession>
<evidence type="ECO:0000313" key="3">
    <source>
        <dbReference type="Proteomes" id="UP000186373"/>
    </source>
</evidence>
<protein>
    <recommendedName>
        <fullName evidence="4">Lipoprotein</fullName>
    </recommendedName>
</protein>